<dbReference type="PANTHER" id="PTHR34219:SF3">
    <property type="entry name" value="BLL7967 PROTEIN"/>
    <property type="match status" value="1"/>
</dbReference>
<keyword evidence="3" id="KW-1185">Reference proteome</keyword>
<accession>A0A318U955</accession>
<sequence length="390" mass="45317">MLKRNPNKKKQNRSVFYRISAWLHLWLGLATGIVMIIVCLTGCLWIFKEEIDVMLDPALKIEKQDKPYLKPSDFQRVAKEINPEKTLSYVLYQHEQAAYLVLGKRGEGLSVRVNPYSGKVIQQPAKEGSFNFFDWVLKGHRFLWLSPEIGRPVVNYSTLIFMLLLLTGLVLWWPKKWNKSTRARSFSIKWGASVKRINYDLHNVLGFYALIVLLIISATGVVYGLQWWSKSLFWSTSMGKQLPVQERLLSDSTQMKPGLHIIDQMDKAWDKFSNGKNDFGFYYAYPKPEDNGATINFFRYPTRGKFYDLRSYTYDRYSLQQFKDKGIHAQDYYHSSAAVQLRKMNYDLHIGSVFGLPGKILAFTASFIGLSLPITGFIIWWPKKRKKKNS</sequence>
<gene>
    <name evidence="2" type="ORF">B0O44_109147</name>
</gene>
<feature type="transmembrane region" description="Helical" evidence="1">
    <location>
        <begin position="360"/>
        <end position="381"/>
    </location>
</feature>
<feature type="transmembrane region" description="Helical" evidence="1">
    <location>
        <begin position="205"/>
        <end position="228"/>
    </location>
</feature>
<protein>
    <submittedName>
        <fullName evidence="2">Putative iron-regulated membrane protein</fullName>
    </submittedName>
</protein>
<dbReference type="Pfam" id="PF03929">
    <property type="entry name" value="PepSY_TM"/>
    <property type="match status" value="1"/>
</dbReference>
<dbReference type="InterPro" id="IPR005625">
    <property type="entry name" value="PepSY-ass_TM"/>
</dbReference>
<comment type="caution">
    <text evidence="2">The sequence shown here is derived from an EMBL/GenBank/DDBJ whole genome shotgun (WGS) entry which is preliminary data.</text>
</comment>
<evidence type="ECO:0000256" key="1">
    <source>
        <dbReference type="SAM" id="Phobius"/>
    </source>
</evidence>
<evidence type="ECO:0000313" key="3">
    <source>
        <dbReference type="Proteomes" id="UP000248198"/>
    </source>
</evidence>
<name>A0A318U955_9SPHI</name>
<organism evidence="2 3">
    <name type="scientific">Pedobacter nutrimenti</name>
    <dbReference type="NCBI Taxonomy" id="1241337"/>
    <lineage>
        <taxon>Bacteria</taxon>
        <taxon>Pseudomonadati</taxon>
        <taxon>Bacteroidota</taxon>
        <taxon>Sphingobacteriia</taxon>
        <taxon>Sphingobacteriales</taxon>
        <taxon>Sphingobacteriaceae</taxon>
        <taxon>Pedobacter</taxon>
    </lineage>
</organism>
<dbReference type="PANTHER" id="PTHR34219">
    <property type="entry name" value="IRON-REGULATED INNER MEMBRANE PROTEIN-RELATED"/>
    <property type="match status" value="1"/>
</dbReference>
<dbReference type="Proteomes" id="UP000248198">
    <property type="component" value="Unassembled WGS sequence"/>
</dbReference>
<reference evidence="2 3" key="1">
    <citation type="submission" date="2018-06" db="EMBL/GenBank/DDBJ databases">
        <title>Genomic Encyclopedia of Archaeal and Bacterial Type Strains, Phase II (KMG-II): from individual species to whole genera.</title>
        <authorList>
            <person name="Goeker M."/>
        </authorList>
    </citation>
    <scope>NUCLEOTIDE SEQUENCE [LARGE SCALE GENOMIC DNA]</scope>
    <source>
        <strain evidence="2 3">DSM 27372</strain>
    </source>
</reference>
<dbReference type="EMBL" id="QKLU01000009">
    <property type="protein sequence ID" value="PYF70055.1"/>
    <property type="molecule type" value="Genomic_DNA"/>
</dbReference>
<feature type="transmembrane region" description="Helical" evidence="1">
    <location>
        <begin position="21"/>
        <end position="47"/>
    </location>
</feature>
<keyword evidence="1" id="KW-0812">Transmembrane</keyword>
<proteinExistence type="predicted"/>
<dbReference type="OrthoDB" id="111691at2"/>
<dbReference type="RefSeq" id="WP_110834232.1">
    <property type="nucleotide sequence ID" value="NZ_QKLU01000009.1"/>
</dbReference>
<feature type="transmembrane region" description="Helical" evidence="1">
    <location>
        <begin position="153"/>
        <end position="174"/>
    </location>
</feature>
<dbReference type="AlphaFoldDB" id="A0A318U955"/>
<evidence type="ECO:0000313" key="2">
    <source>
        <dbReference type="EMBL" id="PYF70055.1"/>
    </source>
</evidence>
<keyword evidence="1" id="KW-0472">Membrane</keyword>
<keyword evidence="1" id="KW-1133">Transmembrane helix</keyword>